<gene>
    <name evidence="4" type="ORF">JI749_02535</name>
</gene>
<evidence type="ECO:0000256" key="2">
    <source>
        <dbReference type="ARBA" id="ARBA00023315"/>
    </source>
</evidence>
<reference evidence="4 5" key="1">
    <citation type="submission" date="2021-01" db="EMBL/GenBank/DDBJ databases">
        <title>Genome seq and assembly of Devosia sp. G19.</title>
        <authorList>
            <person name="Chhetri G."/>
        </authorList>
    </citation>
    <scope>NUCLEOTIDE SEQUENCE [LARGE SCALE GENOMIC DNA]</scope>
    <source>
        <strain evidence="4 5">G19</strain>
    </source>
</reference>
<evidence type="ECO:0000259" key="3">
    <source>
        <dbReference type="PROSITE" id="PS51186"/>
    </source>
</evidence>
<dbReference type="Proteomes" id="UP000595460">
    <property type="component" value="Chromosome"/>
</dbReference>
<evidence type="ECO:0000256" key="1">
    <source>
        <dbReference type="ARBA" id="ARBA00022679"/>
    </source>
</evidence>
<feature type="domain" description="N-acetyltransferase" evidence="3">
    <location>
        <begin position="3"/>
        <end position="149"/>
    </location>
</feature>
<dbReference type="InterPro" id="IPR000182">
    <property type="entry name" value="GNAT_dom"/>
</dbReference>
<keyword evidence="1" id="KW-0808">Transferase</keyword>
<organism evidence="4 5">
    <name type="scientific">Devosia oryziradicis</name>
    <dbReference type="NCBI Taxonomy" id="2801335"/>
    <lineage>
        <taxon>Bacteria</taxon>
        <taxon>Pseudomonadati</taxon>
        <taxon>Pseudomonadota</taxon>
        <taxon>Alphaproteobacteria</taxon>
        <taxon>Hyphomicrobiales</taxon>
        <taxon>Devosiaceae</taxon>
        <taxon>Devosia</taxon>
    </lineage>
</organism>
<dbReference type="RefSeq" id="WP_201658488.1">
    <property type="nucleotide sequence ID" value="NZ_CP068047.1"/>
</dbReference>
<name>A0ABX7BX64_9HYPH</name>
<keyword evidence="2" id="KW-0012">Acyltransferase</keyword>
<sequence length="149" mass="17038">MPPAIRPLVTGDRQAWADLWRAYLAFYETVLPDEVYVSTWSRLLDVDEPTWGALALRDGQPVGLVHWIYHRTNWAIADTCYLQDLFVAPDGRSQGHGRALIEHVAAHARAHGSARVYWTTHRTNYAAMQLYDRLASESGFLQYRMPLTP</sequence>
<dbReference type="SUPFAM" id="SSF55729">
    <property type="entry name" value="Acyl-CoA N-acyltransferases (Nat)"/>
    <property type="match status" value="1"/>
</dbReference>
<proteinExistence type="predicted"/>
<dbReference type="InterPro" id="IPR016181">
    <property type="entry name" value="Acyl_CoA_acyltransferase"/>
</dbReference>
<protein>
    <submittedName>
        <fullName evidence="4">GNAT family N-acetyltransferase</fullName>
    </submittedName>
</protein>
<keyword evidence="5" id="KW-1185">Reference proteome</keyword>
<accession>A0ABX7BX64</accession>
<dbReference type="EMBL" id="CP068047">
    <property type="protein sequence ID" value="QQR36530.1"/>
    <property type="molecule type" value="Genomic_DNA"/>
</dbReference>
<dbReference type="InterPro" id="IPR050832">
    <property type="entry name" value="Bact_Acetyltransf"/>
</dbReference>
<dbReference type="Gene3D" id="3.40.630.30">
    <property type="match status" value="1"/>
</dbReference>
<evidence type="ECO:0000313" key="5">
    <source>
        <dbReference type="Proteomes" id="UP000595460"/>
    </source>
</evidence>
<dbReference type="PANTHER" id="PTHR43877">
    <property type="entry name" value="AMINOALKYLPHOSPHONATE N-ACETYLTRANSFERASE-RELATED-RELATED"/>
    <property type="match status" value="1"/>
</dbReference>
<evidence type="ECO:0000313" key="4">
    <source>
        <dbReference type="EMBL" id="QQR36530.1"/>
    </source>
</evidence>
<dbReference type="CDD" id="cd04301">
    <property type="entry name" value="NAT_SF"/>
    <property type="match status" value="1"/>
</dbReference>
<dbReference type="PROSITE" id="PS51186">
    <property type="entry name" value="GNAT"/>
    <property type="match status" value="1"/>
</dbReference>
<dbReference type="Pfam" id="PF00583">
    <property type="entry name" value="Acetyltransf_1"/>
    <property type="match status" value="1"/>
</dbReference>